<evidence type="ECO:0000256" key="4">
    <source>
        <dbReference type="ARBA" id="ARBA00022807"/>
    </source>
</evidence>
<dbReference type="InterPro" id="IPR023346">
    <property type="entry name" value="Lysozyme-like_dom_sf"/>
</dbReference>
<comment type="caution">
    <text evidence="7">The sequence shown here is derived from an EMBL/GenBank/DDBJ whole genome shotgun (WGS) entry which is preliminary data.</text>
</comment>
<organism evidence="7 8">
    <name type="scientific">Alicyclobacillus fodiniaquatilis</name>
    <dbReference type="NCBI Taxonomy" id="1661150"/>
    <lineage>
        <taxon>Bacteria</taxon>
        <taxon>Bacillati</taxon>
        <taxon>Bacillota</taxon>
        <taxon>Bacilli</taxon>
        <taxon>Bacillales</taxon>
        <taxon>Alicyclobacillaceae</taxon>
        <taxon>Alicyclobacillus</taxon>
    </lineage>
</organism>
<keyword evidence="5" id="KW-0472">Membrane</keyword>
<accession>A0ABW4JH11</accession>
<dbReference type="Pfam" id="PF13406">
    <property type="entry name" value="SLT_2"/>
    <property type="match status" value="1"/>
</dbReference>
<evidence type="ECO:0000256" key="1">
    <source>
        <dbReference type="ARBA" id="ARBA00007074"/>
    </source>
</evidence>
<dbReference type="InterPro" id="IPR038765">
    <property type="entry name" value="Papain-like_cys_pep_sf"/>
</dbReference>
<dbReference type="SUPFAM" id="SSF53955">
    <property type="entry name" value="Lysozyme-like"/>
    <property type="match status" value="1"/>
</dbReference>
<feature type="domain" description="NlpC/P60" evidence="6">
    <location>
        <begin position="197"/>
        <end position="320"/>
    </location>
</feature>
<protein>
    <submittedName>
        <fullName evidence="7">NlpC/P60 family protein</fullName>
    </submittedName>
</protein>
<dbReference type="CDD" id="cd13399">
    <property type="entry name" value="Slt35-like"/>
    <property type="match status" value="1"/>
</dbReference>
<dbReference type="Gene3D" id="3.90.1720.10">
    <property type="entry name" value="endopeptidase domain like (from Nostoc punctiforme)"/>
    <property type="match status" value="1"/>
</dbReference>
<dbReference type="SUPFAM" id="SSF54001">
    <property type="entry name" value="Cysteine proteinases"/>
    <property type="match status" value="1"/>
</dbReference>
<dbReference type="RefSeq" id="WP_377943510.1">
    <property type="nucleotide sequence ID" value="NZ_JBHUCX010000032.1"/>
</dbReference>
<evidence type="ECO:0000256" key="3">
    <source>
        <dbReference type="ARBA" id="ARBA00022801"/>
    </source>
</evidence>
<dbReference type="Gene3D" id="1.10.530.10">
    <property type="match status" value="1"/>
</dbReference>
<dbReference type="PANTHER" id="PTHR47053:SF5">
    <property type="entry name" value="BIFUNCTIONAL MURAMIDASE_DL-ENDOPEPTIDASE CWLT"/>
    <property type="match status" value="1"/>
</dbReference>
<name>A0ABW4JH11_9BACL</name>
<evidence type="ECO:0000256" key="5">
    <source>
        <dbReference type="SAM" id="Phobius"/>
    </source>
</evidence>
<proteinExistence type="inferred from homology"/>
<comment type="similarity">
    <text evidence="1">Belongs to the peptidase C40 family.</text>
</comment>
<reference evidence="8" key="1">
    <citation type="journal article" date="2019" name="Int. J. Syst. Evol. Microbiol.">
        <title>The Global Catalogue of Microorganisms (GCM) 10K type strain sequencing project: providing services to taxonomists for standard genome sequencing and annotation.</title>
        <authorList>
            <consortium name="The Broad Institute Genomics Platform"/>
            <consortium name="The Broad Institute Genome Sequencing Center for Infectious Disease"/>
            <person name="Wu L."/>
            <person name="Ma J."/>
        </authorList>
    </citation>
    <scope>NUCLEOTIDE SEQUENCE [LARGE SCALE GENOMIC DNA]</scope>
    <source>
        <strain evidence="8">CGMCC 1.12286</strain>
    </source>
</reference>
<evidence type="ECO:0000259" key="6">
    <source>
        <dbReference type="PROSITE" id="PS51935"/>
    </source>
</evidence>
<keyword evidence="4" id="KW-0788">Thiol protease</keyword>
<gene>
    <name evidence="7" type="ORF">ACFSB2_13075</name>
</gene>
<keyword evidence="3" id="KW-0378">Hydrolase</keyword>
<dbReference type="PANTHER" id="PTHR47053">
    <property type="entry name" value="MUREIN DD-ENDOPEPTIDASE MEPH-RELATED"/>
    <property type="match status" value="1"/>
</dbReference>
<keyword evidence="2" id="KW-0645">Protease</keyword>
<dbReference type="Proteomes" id="UP001597079">
    <property type="component" value="Unassembled WGS sequence"/>
</dbReference>
<dbReference type="InterPro" id="IPR051202">
    <property type="entry name" value="Peptidase_C40"/>
</dbReference>
<dbReference type="InterPro" id="IPR031304">
    <property type="entry name" value="SLT_2"/>
</dbReference>
<dbReference type="InterPro" id="IPR000064">
    <property type="entry name" value="NLP_P60_dom"/>
</dbReference>
<keyword evidence="5" id="KW-1133">Transmembrane helix</keyword>
<evidence type="ECO:0000313" key="7">
    <source>
        <dbReference type="EMBL" id="MFD1675627.1"/>
    </source>
</evidence>
<evidence type="ECO:0000313" key="8">
    <source>
        <dbReference type="Proteomes" id="UP001597079"/>
    </source>
</evidence>
<dbReference type="EMBL" id="JBHUCX010000032">
    <property type="protein sequence ID" value="MFD1675627.1"/>
    <property type="molecule type" value="Genomic_DNA"/>
</dbReference>
<feature type="transmembrane region" description="Helical" evidence="5">
    <location>
        <begin position="12"/>
        <end position="38"/>
    </location>
</feature>
<dbReference type="PROSITE" id="PS51935">
    <property type="entry name" value="NLPC_P60"/>
    <property type="match status" value="1"/>
</dbReference>
<dbReference type="Pfam" id="PF00877">
    <property type="entry name" value="NLPC_P60"/>
    <property type="match status" value="1"/>
</dbReference>
<sequence length="323" mass="34562">MEGAARGFRPAYGLIGGGAFLLVILFCSPILLGLLAVMSTTGGMTSSGTEAMQPSPNVDGAIPVPKALIPVYEAAGQKYNVTWTVLAAIHYVETNFSMGDSPTSSKGAEGPMQFEPSTFAEYGVTAPGQSCSPNIQNLYDAIYTAAHYLSANGFAQNPDQAIFQYNHAGWYVEEVMSDARQIGSISAIHSSRSPLGANTYNTIMSDALQYQGYPYVFGGASPQTSFDCSGLTQWVYGKAGIQLPRTAQAQYDATKHISESQAKPGDLVFFSGTYEANTTVTHVGIYVGGNMMYDADNEGVGYHALTGYWTKHLYGYGRVKVIE</sequence>
<keyword evidence="8" id="KW-1185">Reference proteome</keyword>
<evidence type="ECO:0000256" key="2">
    <source>
        <dbReference type="ARBA" id="ARBA00022670"/>
    </source>
</evidence>
<keyword evidence="5" id="KW-0812">Transmembrane</keyword>